<name>A0A1M6U3L4_9CLOT</name>
<dbReference type="EMBL" id="FQZB01000022">
    <property type="protein sequence ID" value="SHK63760.1"/>
    <property type="molecule type" value="Genomic_DNA"/>
</dbReference>
<keyword evidence="5 10" id="KW-0375">Hydrogen ion transport</keyword>
<dbReference type="RefSeq" id="WP_072992881.1">
    <property type="nucleotide sequence ID" value="NZ_FQZB01000022.1"/>
</dbReference>
<dbReference type="SUPFAM" id="SSF52943">
    <property type="entry name" value="ATP synthase (F1-ATPase), gamma subunit"/>
    <property type="match status" value="1"/>
</dbReference>
<protein>
    <recommendedName>
        <fullName evidence="10">ATP synthase gamma chain</fullName>
    </recommendedName>
    <alternativeName>
        <fullName evidence="10">ATP synthase F1 sector gamma subunit</fullName>
    </alternativeName>
    <alternativeName>
        <fullName evidence="10">F-ATPase gamma subunit</fullName>
    </alternativeName>
</protein>
<keyword evidence="4 10" id="KW-0813">Transport</keyword>
<evidence type="ECO:0000256" key="9">
    <source>
        <dbReference type="ARBA" id="ARBA00023310"/>
    </source>
</evidence>
<dbReference type="CDD" id="cd12151">
    <property type="entry name" value="F1-ATPase_gamma"/>
    <property type="match status" value="1"/>
</dbReference>
<sequence length="283" mass="31793">MGSGLIEIKRRMKSIQNTKKITKAMGLVATSKLRKVRRELDVNNRYYNSLSYVTDELMTALGDFKESVYIKGNNSEQKLFIVLTSDSGLCGGFNSNVVAYLNNNFSDDKLNNLVMVVGQKGIPYVKKRGFDTVAEYVDIADVPTIRDARTITEHAIRKFKAGEVSEVNVVYTEFITTVKQEVRVDKLLPFEIKEGKQNLNYTIEPDIETVFDQGMEVYLKGKVLNAMINSKSSEQSARMQAMDGATKNADDILDRLTTKYNRIRQSAITQEISEIVGGAEAQK</sequence>
<keyword evidence="8 10" id="KW-0139">CF(1)</keyword>
<dbReference type="PANTHER" id="PTHR11693">
    <property type="entry name" value="ATP SYNTHASE GAMMA CHAIN"/>
    <property type="match status" value="1"/>
</dbReference>
<gene>
    <name evidence="10" type="primary">atpG</name>
    <name evidence="11" type="ORF">SAMN02745163_04163</name>
</gene>
<comment type="similarity">
    <text evidence="3 10">Belongs to the ATPase gamma chain family.</text>
</comment>
<dbReference type="GO" id="GO:0045259">
    <property type="term" value="C:proton-transporting ATP synthase complex"/>
    <property type="evidence" value="ECO:0007669"/>
    <property type="project" value="UniProtKB-KW"/>
</dbReference>
<dbReference type="AlphaFoldDB" id="A0A1M6U3L4"/>
<comment type="function">
    <text evidence="1 10">Produces ATP from ADP in the presence of a proton gradient across the membrane. The gamma chain is believed to be important in regulating ATPase activity and the flow of protons through the CF(0) complex.</text>
</comment>
<evidence type="ECO:0000256" key="5">
    <source>
        <dbReference type="ARBA" id="ARBA00022781"/>
    </source>
</evidence>
<evidence type="ECO:0000256" key="8">
    <source>
        <dbReference type="ARBA" id="ARBA00023196"/>
    </source>
</evidence>
<dbReference type="GO" id="GO:0046933">
    <property type="term" value="F:proton-transporting ATP synthase activity, rotational mechanism"/>
    <property type="evidence" value="ECO:0007669"/>
    <property type="project" value="UniProtKB-UniRule"/>
</dbReference>
<proteinExistence type="inferred from homology"/>
<dbReference type="InterPro" id="IPR035968">
    <property type="entry name" value="ATP_synth_F1_ATPase_gsu"/>
</dbReference>
<keyword evidence="10" id="KW-1003">Cell membrane</keyword>
<reference evidence="11 12" key="1">
    <citation type="submission" date="2016-11" db="EMBL/GenBank/DDBJ databases">
        <authorList>
            <person name="Jaros S."/>
            <person name="Januszkiewicz K."/>
            <person name="Wedrychowicz H."/>
        </authorList>
    </citation>
    <scope>NUCLEOTIDE SEQUENCE [LARGE SCALE GENOMIC DNA]</scope>
    <source>
        <strain evidence="11 12">DSM 21758</strain>
    </source>
</reference>
<dbReference type="HAMAP" id="MF_00815">
    <property type="entry name" value="ATP_synth_gamma_bact"/>
    <property type="match status" value="1"/>
</dbReference>
<accession>A0A1M6U3L4</accession>
<dbReference type="GO" id="GO:0005886">
    <property type="term" value="C:plasma membrane"/>
    <property type="evidence" value="ECO:0007669"/>
    <property type="project" value="UniProtKB-SubCell"/>
</dbReference>
<dbReference type="Pfam" id="PF00231">
    <property type="entry name" value="ATP-synt"/>
    <property type="match status" value="1"/>
</dbReference>
<dbReference type="Proteomes" id="UP000184310">
    <property type="component" value="Unassembled WGS sequence"/>
</dbReference>
<dbReference type="Gene3D" id="1.10.287.80">
    <property type="entry name" value="ATP synthase, gamma subunit, helix hairpin domain"/>
    <property type="match status" value="1"/>
</dbReference>
<evidence type="ECO:0000256" key="1">
    <source>
        <dbReference type="ARBA" id="ARBA00003456"/>
    </source>
</evidence>
<evidence type="ECO:0000256" key="10">
    <source>
        <dbReference type="HAMAP-Rule" id="MF_00815"/>
    </source>
</evidence>
<evidence type="ECO:0000313" key="11">
    <source>
        <dbReference type="EMBL" id="SHK63760.1"/>
    </source>
</evidence>
<keyword evidence="7 10" id="KW-0472">Membrane</keyword>
<evidence type="ECO:0000256" key="4">
    <source>
        <dbReference type="ARBA" id="ARBA00022448"/>
    </source>
</evidence>
<dbReference type="STRING" id="1121302.SAMN02745163_04163"/>
<evidence type="ECO:0000256" key="3">
    <source>
        <dbReference type="ARBA" id="ARBA00007681"/>
    </source>
</evidence>
<dbReference type="Gene3D" id="3.40.1380.10">
    <property type="match status" value="1"/>
</dbReference>
<organism evidence="11 12">
    <name type="scientific">Clostridium cavendishii DSM 21758</name>
    <dbReference type="NCBI Taxonomy" id="1121302"/>
    <lineage>
        <taxon>Bacteria</taxon>
        <taxon>Bacillati</taxon>
        <taxon>Bacillota</taxon>
        <taxon>Clostridia</taxon>
        <taxon>Eubacteriales</taxon>
        <taxon>Clostridiaceae</taxon>
        <taxon>Clostridium</taxon>
    </lineage>
</organism>
<dbReference type="PROSITE" id="PS00153">
    <property type="entry name" value="ATPASE_GAMMA"/>
    <property type="match status" value="1"/>
</dbReference>
<evidence type="ECO:0000256" key="2">
    <source>
        <dbReference type="ARBA" id="ARBA00004170"/>
    </source>
</evidence>
<evidence type="ECO:0000313" key="12">
    <source>
        <dbReference type="Proteomes" id="UP000184310"/>
    </source>
</evidence>
<dbReference type="PRINTS" id="PR00126">
    <property type="entry name" value="ATPASEGAMMA"/>
</dbReference>
<dbReference type="InterPro" id="IPR023632">
    <property type="entry name" value="ATP_synth_F1_gsu_CS"/>
</dbReference>
<dbReference type="GO" id="GO:0042777">
    <property type="term" value="P:proton motive force-driven plasma membrane ATP synthesis"/>
    <property type="evidence" value="ECO:0007669"/>
    <property type="project" value="UniProtKB-UniRule"/>
</dbReference>
<dbReference type="NCBIfam" id="TIGR01146">
    <property type="entry name" value="ATPsyn_F1gamma"/>
    <property type="match status" value="1"/>
</dbReference>
<dbReference type="PANTHER" id="PTHR11693:SF22">
    <property type="entry name" value="ATP SYNTHASE SUBUNIT GAMMA, MITOCHONDRIAL"/>
    <property type="match status" value="1"/>
</dbReference>
<dbReference type="InterPro" id="IPR000131">
    <property type="entry name" value="ATP_synth_F1_gsu"/>
</dbReference>
<evidence type="ECO:0000256" key="6">
    <source>
        <dbReference type="ARBA" id="ARBA00023065"/>
    </source>
</evidence>
<comment type="subunit">
    <text evidence="10">F-type ATPases have 2 components, CF(1) - the catalytic core - and CF(0) - the membrane proton channel. CF(1) has five subunits: alpha(3), beta(3), gamma(1), delta(1), epsilon(1). CF(0) has three main subunits: a, b and c.</text>
</comment>
<dbReference type="GO" id="GO:0005524">
    <property type="term" value="F:ATP binding"/>
    <property type="evidence" value="ECO:0007669"/>
    <property type="project" value="UniProtKB-UniRule"/>
</dbReference>
<dbReference type="OrthoDB" id="9812769at2"/>
<comment type="subcellular location">
    <subcellularLocation>
        <location evidence="10">Cell membrane</location>
        <topology evidence="10">Peripheral membrane protein</topology>
    </subcellularLocation>
    <subcellularLocation>
        <location evidence="2">Membrane</location>
        <topology evidence="2">Peripheral membrane protein</topology>
    </subcellularLocation>
</comment>
<keyword evidence="12" id="KW-1185">Reference proteome</keyword>
<keyword evidence="6 10" id="KW-0406">Ion transport</keyword>
<evidence type="ECO:0000256" key="7">
    <source>
        <dbReference type="ARBA" id="ARBA00023136"/>
    </source>
</evidence>
<keyword evidence="9 10" id="KW-0066">ATP synthesis</keyword>